<dbReference type="Proteomes" id="UP000324091">
    <property type="component" value="Chromosome 5"/>
</dbReference>
<feature type="compositionally biased region" description="Low complexity" evidence="3">
    <location>
        <begin position="562"/>
        <end position="571"/>
    </location>
</feature>
<dbReference type="Gene3D" id="3.10.20.90">
    <property type="entry name" value="Phosphatidylinositol 3-kinase Catalytic Subunit, Chain A, domain 1"/>
    <property type="match status" value="1"/>
</dbReference>
<evidence type="ECO:0000256" key="3">
    <source>
        <dbReference type="SAM" id="MobiDB-lite"/>
    </source>
</evidence>
<feature type="region of interest" description="Disordered" evidence="3">
    <location>
        <begin position="351"/>
        <end position="389"/>
    </location>
</feature>
<evidence type="ECO:0000313" key="5">
    <source>
        <dbReference type="EMBL" id="TWW61326.1"/>
    </source>
</evidence>
<proteinExistence type="predicted"/>
<dbReference type="Pfam" id="PF00018">
    <property type="entry name" value="SH3_1"/>
    <property type="match status" value="1"/>
</dbReference>
<dbReference type="InterPro" id="IPR011990">
    <property type="entry name" value="TPR-like_helical_dom_sf"/>
</dbReference>
<dbReference type="CDD" id="cd12047">
    <property type="entry name" value="SH3_Noxa1_C"/>
    <property type="match status" value="1"/>
</dbReference>
<dbReference type="PROSITE" id="PS50002">
    <property type="entry name" value="SH3"/>
    <property type="match status" value="1"/>
</dbReference>
<dbReference type="GO" id="GO:0042554">
    <property type="term" value="P:superoxide anion generation"/>
    <property type="evidence" value="ECO:0007669"/>
    <property type="project" value="TreeGrafter"/>
</dbReference>
<dbReference type="Gene3D" id="2.30.30.40">
    <property type="entry name" value="SH3 Domains"/>
    <property type="match status" value="2"/>
</dbReference>
<protein>
    <submittedName>
        <fullName evidence="5">Neutrophil cytosol factor 2</fullName>
    </submittedName>
</protein>
<dbReference type="FunFam" id="2.30.30.40:FF:000212">
    <property type="entry name" value="NADPH oxidase activator 1"/>
    <property type="match status" value="1"/>
</dbReference>
<dbReference type="SUPFAM" id="SSF54277">
    <property type="entry name" value="CAD &amp; PB1 domains"/>
    <property type="match status" value="1"/>
</dbReference>
<evidence type="ECO:0000259" key="4">
    <source>
        <dbReference type="PROSITE" id="PS50002"/>
    </source>
</evidence>
<keyword evidence="6" id="KW-1185">Reference proteome</keyword>
<dbReference type="EMBL" id="RHFK02000018">
    <property type="protein sequence ID" value="TWW61326.1"/>
    <property type="molecule type" value="Genomic_DNA"/>
</dbReference>
<accession>A0A5C6N278</accession>
<gene>
    <name evidence="5" type="ORF">D4764_05G0014160</name>
</gene>
<dbReference type="AlphaFoldDB" id="A0A5C6N278"/>
<name>A0A5C6N278_9TELE</name>
<feature type="region of interest" description="Disordered" evidence="3">
    <location>
        <begin position="547"/>
        <end position="580"/>
    </location>
</feature>
<sequence>MLYTELLQLWDEAVQAVDVRDWPRALAKLEQIAEPTSRTLFNTASAHLALGHLDPALKVRLPSSCCVPQGSKGGRVRATFPVFLSCLCSNGSVPLGSSTWTQEEQNRAVILTALDLTLAKDERLAVGFFQRAAVLMQMNRLEEALSDCIWAQKHMRGNPLIDYRQLGLRFKLSSWQVLHNAAAVYCRMGQWERATQVLLSVSEDRGGPRIIPIDLALEKTLKKEAIPPLLVPEAVVFRPRKQDVEQLTKRDFLGKAKVITSIIPNDDFGGFEPLRLQKPGFYEPRLDASRDSRYMRVRTPFMAQGPGQLTVPGGATVFLFGEEDRDGMATVIFDGQRGLLPVSLLQPADLKVSKGKNKDSVPSGIPLPPELRPPARPRSHPSVAAPSQGRPPVCAVLLSVLFSCLCWSPVCAGLLLGRWHQCSSPAGLMRPAGELGLVLDLCSSKLSGLQLQLGAVEASVFKRQTAHRRATAWSCQSCYQGAGLKWHQCSSPAGLMRPAGELGLVLDLCSSKLSGLQLQLGAVEASVFKRQTAHRRATAWSCYATSDTPPPSYASATEAAPRRSAAVSPPRGQGPGGAAERDSVVVKVHYTYTLALSVPLDTSVHDLKQQIGQKLGQSASVLRLRQKQHGSRALVPVNDTEGSEVTVQEVAQAGRATLWCQTEDPLENRPILYQVVALYDYAAQGPEDLEFSEGDTIDILGEVNEEWLEGHCAGGIGIFPRCFAYRENFADTVVSQL</sequence>
<dbReference type="InterPro" id="IPR051864">
    <property type="entry name" value="NCF2_NOXA1"/>
</dbReference>
<reference evidence="5 6" key="1">
    <citation type="submission" date="2019-04" db="EMBL/GenBank/DDBJ databases">
        <title>Chromosome genome assembly for Takifugu flavidus.</title>
        <authorList>
            <person name="Xiao S."/>
        </authorList>
    </citation>
    <scope>NUCLEOTIDE SEQUENCE [LARGE SCALE GENOMIC DNA]</scope>
    <source>
        <strain evidence="5">HTHZ2018</strain>
        <tissue evidence="5">Muscle</tissue>
    </source>
</reference>
<comment type="caution">
    <text evidence="5">The sequence shown here is derived from an EMBL/GenBank/DDBJ whole genome shotgun (WGS) entry which is preliminary data.</text>
</comment>
<evidence type="ECO:0000313" key="6">
    <source>
        <dbReference type="Proteomes" id="UP000324091"/>
    </source>
</evidence>
<evidence type="ECO:0000256" key="1">
    <source>
        <dbReference type="ARBA" id="ARBA00022443"/>
    </source>
</evidence>
<keyword evidence="1 2" id="KW-0728">SH3 domain</keyword>
<dbReference type="InterPro" id="IPR036028">
    <property type="entry name" value="SH3-like_dom_sf"/>
</dbReference>
<dbReference type="Gene3D" id="1.25.40.10">
    <property type="entry name" value="Tetratricopeptide repeat domain"/>
    <property type="match status" value="2"/>
</dbReference>
<dbReference type="InterPro" id="IPR001452">
    <property type="entry name" value="SH3_domain"/>
</dbReference>
<dbReference type="PANTHER" id="PTHR15175:SF4">
    <property type="entry name" value="NADPH OXIDASE ACTIVATOR 1"/>
    <property type="match status" value="1"/>
</dbReference>
<feature type="domain" description="SH3" evidence="4">
    <location>
        <begin position="670"/>
        <end position="729"/>
    </location>
</feature>
<feature type="compositionally biased region" description="Pro residues" evidence="3">
    <location>
        <begin position="365"/>
        <end position="376"/>
    </location>
</feature>
<dbReference type="PANTHER" id="PTHR15175">
    <property type="entry name" value="NEUTROPHIL CYTOSOLIC FACTOR 2, NEUTROPHIL NADPH OXIDASE FACTOR 2"/>
    <property type="match status" value="1"/>
</dbReference>
<dbReference type="PRINTS" id="PR00499">
    <property type="entry name" value="P67PHOX"/>
</dbReference>
<dbReference type="GO" id="GO:0016176">
    <property type="term" value="F:superoxide-generating NADPH oxidase activator activity"/>
    <property type="evidence" value="ECO:0007669"/>
    <property type="project" value="TreeGrafter"/>
</dbReference>
<dbReference type="SUPFAM" id="SSF48452">
    <property type="entry name" value="TPR-like"/>
    <property type="match status" value="1"/>
</dbReference>
<evidence type="ECO:0000256" key="2">
    <source>
        <dbReference type="PROSITE-ProRule" id="PRU00192"/>
    </source>
</evidence>
<organism evidence="5 6">
    <name type="scientific">Takifugu flavidus</name>
    <name type="common">sansaifugu</name>
    <dbReference type="NCBI Taxonomy" id="433684"/>
    <lineage>
        <taxon>Eukaryota</taxon>
        <taxon>Metazoa</taxon>
        <taxon>Chordata</taxon>
        <taxon>Craniata</taxon>
        <taxon>Vertebrata</taxon>
        <taxon>Euteleostomi</taxon>
        <taxon>Actinopterygii</taxon>
        <taxon>Neopterygii</taxon>
        <taxon>Teleostei</taxon>
        <taxon>Neoteleostei</taxon>
        <taxon>Acanthomorphata</taxon>
        <taxon>Eupercaria</taxon>
        <taxon>Tetraodontiformes</taxon>
        <taxon>Tetradontoidea</taxon>
        <taxon>Tetraodontidae</taxon>
        <taxon>Takifugu</taxon>
    </lineage>
</organism>
<dbReference type="SMART" id="SM00326">
    <property type="entry name" value="SH3"/>
    <property type="match status" value="2"/>
</dbReference>
<dbReference type="SUPFAM" id="SSF50044">
    <property type="entry name" value="SH3-domain"/>
    <property type="match status" value="2"/>
</dbReference>